<comment type="caution">
    <text evidence="1">The sequence shown here is derived from an EMBL/GenBank/DDBJ whole genome shotgun (WGS) entry which is preliminary data.</text>
</comment>
<name>A0ABR5SZQ3_9BACL</name>
<reference evidence="1 2" key="1">
    <citation type="submission" date="2015-08" db="EMBL/GenBank/DDBJ databases">
        <title>Genome of Paenibacillus jilunlii.</title>
        <authorList>
            <person name="Sant'Anna F.H."/>
            <person name="Ambrosini A."/>
            <person name="Souza R."/>
            <person name="Bach E."/>
            <person name="Fernandes G."/>
            <person name="Balsanelli E."/>
            <person name="Baura V.A."/>
            <person name="Pedrosa F.O."/>
            <person name="Souza E.M."/>
            <person name="Passaglia L."/>
        </authorList>
    </citation>
    <scope>NUCLEOTIDE SEQUENCE [LARGE SCALE GENOMIC DNA]</scope>
    <source>
        <strain evidence="1 2">DSM 23019</strain>
    </source>
</reference>
<protein>
    <submittedName>
        <fullName evidence="1">Uncharacterized protein</fullName>
    </submittedName>
</protein>
<evidence type="ECO:0000313" key="2">
    <source>
        <dbReference type="Proteomes" id="UP000070252"/>
    </source>
</evidence>
<keyword evidence="2" id="KW-1185">Reference proteome</keyword>
<feature type="non-terminal residue" evidence="1">
    <location>
        <position position="1"/>
    </location>
</feature>
<sequence length="64" mass="6951">FTDSANKYRGYKLTYNDNTLYIKIKGSLLSFNGSAGDFNISINNNFGNIIHTNIPSMAGGITDG</sequence>
<dbReference type="Proteomes" id="UP000070252">
    <property type="component" value="Unassembled WGS sequence"/>
</dbReference>
<accession>A0ABR5SZQ3</accession>
<dbReference type="EMBL" id="LIPY01000090">
    <property type="protein sequence ID" value="KWX79022.1"/>
    <property type="molecule type" value="Genomic_DNA"/>
</dbReference>
<proteinExistence type="predicted"/>
<organism evidence="1 2">
    <name type="scientific">Paenibacillus jilunlii</name>
    <dbReference type="NCBI Taxonomy" id="682956"/>
    <lineage>
        <taxon>Bacteria</taxon>
        <taxon>Bacillati</taxon>
        <taxon>Bacillota</taxon>
        <taxon>Bacilli</taxon>
        <taxon>Bacillales</taxon>
        <taxon>Paenibacillaceae</taxon>
        <taxon>Paenibacillus</taxon>
    </lineage>
</organism>
<gene>
    <name evidence="1" type="ORF">AML91_03635</name>
</gene>
<evidence type="ECO:0000313" key="1">
    <source>
        <dbReference type="EMBL" id="KWX79022.1"/>
    </source>
</evidence>